<evidence type="ECO:0000313" key="12">
    <source>
        <dbReference type="EMBL" id="MEQ2170364.1"/>
    </source>
</evidence>
<evidence type="ECO:0000313" key="29">
    <source>
        <dbReference type="EMBL" id="MEQ2170381.1"/>
    </source>
</evidence>
<evidence type="ECO:0000313" key="25">
    <source>
        <dbReference type="EMBL" id="MEQ2170377.1"/>
    </source>
</evidence>
<evidence type="ECO:0000313" key="49">
    <source>
        <dbReference type="EMBL" id="MEQ2170401.1"/>
    </source>
</evidence>
<evidence type="ECO:0000313" key="27">
    <source>
        <dbReference type="EMBL" id="MEQ2170379.1"/>
    </source>
</evidence>
<feature type="non-terminal residue" evidence="55">
    <location>
        <position position="1"/>
    </location>
</feature>
<evidence type="ECO:0000313" key="6">
    <source>
        <dbReference type="EMBL" id="MEQ2170358.1"/>
    </source>
</evidence>
<dbReference type="EMBL" id="JAHRIO010039982">
    <property type="protein sequence ID" value="MEQ2170398.1"/>
    <property type="molecule type" value="Genomic_DNA"/>
</dbReference>
<dbReference type="EMBL" id="JAHRIO010039982">
    <property type="protein sequence ID" value="MEQ2170377.1"/>
    <property type="molecule type" value="Genomic_DNA"/>
</dbReference>
<evidence type="ECO:0000313" key="40">
    <source>
        <dbReference type="EMBL" id="MEQ2170392.1"/>
    </source>
</evidence>
<evidence type="ECO:0000313" key="55">
    <source>
        <dbReference type="EMBL" id="MEQ2170407.1"/>
    </source>
</evidence>
<dbReference type="EMBL" id="JAHRIO010039982">
    <property type="protein sequence ID" value="MEQ2170385.1"/>
    <property type="molecule type" value="Genomic_DNA"/>
</dbReference>
<dbReference type="EMBL" id="JAHRIO010039982">
    <property type="protein sequence ID" value="MEQ2170408.1"/>
    <property type="molecule type" value="Genomic_DNA"/>
</dbReference>
<dbReference type="EMBL" id="JAHRIO010039982">
    <property type="protein sequence ID" value="MEQ2170368.1"/>
    <property type="molecule type" value="Genomic_DNA"/>
</dbReference>
<evidence type="ECO:0000313" key="2">
    <source>
        <dbReference type="EMBL" id="MEQ2170354.1"/>
    </source>
</evidence>
<dbReference type="EMBL" id="JAHRIO010039982">
    <property type="protein sequence ID" value="MEQ2170397.1"/>
    <property type="molecule type" value="Genomic_DNA"/>
</dbReference>
<dbReference type="EMBL" id="JAHRIO010039982">
    <property type="protein sequence ID" value="MEQ2170354.1"/>
    <property type="molecule type" value="Genomic_DNA"/>
</dbReference>
<evidence type="ECO:0000313" key="52">
    <source>
        <dbReference type="EMBL" id="MEQ2170404.1"/>
    </source>
</evidence>
<dbReference type="EMBL" id="JAHRIO010039982">
    <property type="protein sequence ID" value="MEQ2170367.1"/>
    <property type="molecule type" value="Genomic_DNA"/>
</dbReference>
<dbReference type="EMBL" id="JAHRIO010039982">
    <property type="protein sequence ID" value="MEQ2170399.1"/>
    <property type="molecule type" value="Genomic_DNA"/>
</dbReference>
<evidence type="ECO:0000313" key="53">
    <source>
        <dbReference type="EMBL" id="MEQ2170405.1"/>
    </source>
</evidence>
<evidence type="ECO:0000313" key="20">
    <source>
        <dbReference type="EMBL" id="MEQ2170372.1"/>
    </source>
</evidence>
<accession>A0ABV0NGB4</accession>
<evidence type="ECO:0000313" key="37">
    <source>
        <dbReference type="EMBL" id="MEQ2170389.1"/>
    </source>
</evidence>
<evidence type="ECO:0000313" key="51">
    <source>
        <dbReference type="EMBL" id="MEQ2170403.1"/>
    </source>
</evidence>
<dbReference type="EMBL" id="JAHRIO010039982">
    <property type="protein sequence ID" value="MEQ2170365.1"/>
    <property type="molecule type" value="Genomic_DNA"/>
</dbReference>
<dbReference type="EMBL" id="JAHRIO010039982">
    <property type="protein sequence ID" value="MEQ2170356.1"/>
    <property type="molecule type" value="Genomic_DNA"/>
</dbReference>
<evidence type="ECO:0000313" key="3">
    <source>
        <dbReference type="EMBL" id="MEQ2170355.1"/>
    </source>
</evidence>
<evidence type="ECO:0000313" key="4">
    <source>
        <dbReference type="EMBL" id="MEQ2170356.1"/>
    </source>
</evidence>
<evidence type="ECO:0000313" key="30">
    <source>
        <dbReference type="EMBL" id="MEQ2170382.1"/>
    </source>
</evidence>
<dbReference type="EMBL" id="JAHRIO010039982">
    <property type="protein sequence ID" value="MEQ2170362.1"/>
    <property type="molecule type" value="Genomic_DNA"/>
</dbReference>
<evidence type="ECO:0000313" key="58">
    <source>
        <dbReference type="EMBL" id="MEQ2170410.1"/>
    </source>
</evidence>
<dbReference type="EMBL" id="JAHRIO010039982">
    <property type="protein sequence ID" value="MEQ2170357.1"/>
    <property type="molecule type" value="Genomic_DNA"/>
</dbReference>
<evidence type="ECO:0000313" key="7">
    <source>
        <dbReference type="EMBL" id="MEQ2170359.1"/>
    </source>
</evidence>
<dbReference type="Proteomes" id="UP001476798">
    <property type="component" value="Unassembled WGS sequence"/>
</dbReference>
<dbReference type="EMBL" id="JAHRIO010039982">
    <property type="protein sequence ID" value="MEQ2170371.1"/>
    <property type="molecule type" value="Genomic_DNA"/>
</dbReference>
<dbReference type="EMBL" id="JAHRIO010039982">
    <property type="protein sequence ID" value="MEQ2170409.1"/>
    <property type="molecule type" value="Genomic_DNA"/>
</dbReference>
<dbReference type="EMBL" id="JAHRIO010039982">
    <property type="protein sequence ID" value="MEQ2170359.1"/>
    <property type="molecule type" value="Genomic_DNA"/>
</dbReference>
<evidence type="ECO:0000313" key="41">
    <source>
        <dbReference type="EMBL" id="MEQ2170393.1"/>
    </source>
</evidence>
<evidence type="ECO:0000313" key="5">
    <source>
        <dbReference type="EMBL" id="MEQ2170357.1"/>
    </source>
</evidence>
<evidence type="ECO:0000313" key="36">
    <source>
        <dbReference type="EMBL" id="MEQ2170388.1"/>
    </source>
</evidence>
<evidence type="ECO:0000313" key="16">
    <source>
        <dbReference type="EMBL" id="MEQ2170368.1"/>
    </source>
</evidence>
<dbReference type="EMBL" id="JAHRIO010039982">
    <property type="protein sequence ID" value="MEQ2170413.1"/>
    <property type="molecule type" value="Genomic_DNA"/>
</dbReference>
<evidence type="ECO:0000313" key="45">
    <source>
        <dbReference type="EMBL" id="MEQ2170397.1"/>
    </source>
</evidence>
<dbReference type="EMBL" id="JAHRIO010039982">
    <property type="protein sequence ID" value="MEQ2170366.1"/>
    <property type="molecule type" value="Genomic_DNA"/>
</dbReference>
<evidence type="ECO:0000313" key="33">
    <source>
        <dbReference type="EMBL" id="MEQ2170385.1"/>
    </source>
</evidence>
<dbReference type="EMBL" id="JAHRIO010039982">
    <property type="protein sequence ID" value="MEQ2170393.1"/>
    <property type="molecule type" value="Genomic_DNA"/>
</dbReference>
<evidence type="ECO:0000313" key="60">
    <source>
        <dbReference type="EMBL" id="MEQ2170412.1"/>
    </source>
</evidence>
<evidence type="ECO:0000313" key="48">
    <source>
        <dbReference type="EMBL" id="MEQ2170400.1"/>
    </source>
</evidence>
<dbReference type="EMBL" id="JAHRIO010039982">
    <property type="protein sequence ID" value="MEQ2170360.1"/>
    <property type="molecule type" value="Genomic_DNA"/>
</dbReference>
<dbReference type="EMBL" id="JAHRIO010039982">
    <property type="protein sequence ID" value="MEQ2170388.1"/>
    <property type="molecule type" value="Genomic_DNA"/>
</dbReference>
<dbReference type="EMBL" id="JAHRIO010039982">
    <property type="protein sequence ID" value="MEQ2170387.1"/>
    <property type="molecule type" value="Genomic_DNA"/>
</dbReference>
<dbReference type="EMBL" id="JAHRIO010039982">
    <property type="protein sequence ID" value="MEQ2170369.1"/>
    <property type="molecule type" value="Genomic_DNA"/>
</dbReference>
<evidence type="ECO:0000313" key="38">
    <source>
        <dbReference type="EMBL" id="MEQ2170390.1"/>
    </source>
</evidence>
<evidence type="ECO:0000313" key="39">
    <source>
        <dbReference type="EMBL" id="MEQ2170391.1"/>
    </source>
</evidence>
<dbReference type="EMBL" id="JAHRIO010039982">
    <property type="protein sequence ID" value="MEQ2170394.1"/>
    <property type="molecule type" value="Genomic_DNA"/>
</dbReference>
<evidence type="ECO:0000313" key="19">
    <source>
        <dbReference type="EMBL" id="MEQ2170371.1"/>
    </source>
</evidence>
<dbReference type="EMBL" id="JAHRIO010039982">
    <property type="protein sequence ID" value="MEQ2170406.1"/>
    <property type="molecule type" value="Genomic_DNA"/>
</dbReference>
<dbReference type="EMBL" id="JAHRIO010039982">
    <property type="protein sequence ID" value="MEQ2170395.1"/>
    <property type="molecule type" value="Genomic_DNA"/>
</dbReference>
<evidence type="ECO:0000313" key="8">
    <source>
        <dbReference type="EMBL" id="MEQ2170360.1"/>
    </source>
</evidence>
<evidence type="ECO:0000313" key="44">
    <source>
        <dbReference type="EMBL" id="MEQ2170396.1"/>
    </source>
</evidence>
<dbReference type="EMBL" id="JAHRIO010039982">
    <property type="protein sequence ID" value="MEQ2170374.1"/>
    <property type="molecule type" value="Genomic_DNA"/>
</dbReference>
<dbReference type="EMBL" id="JAHRIO010039982">
    <property type="protein sequence ID" value="MEQ2170407.1"/>
    <property type="molecule type" value="Genomic_DNA"/>
</dbReference>
<dbReference type="EMBL" id="JAHRIO010039982">
    <property type="protein sequence ID" value="MEQ2170390.1"/>
    <property type="molecule type" value="Genomic_DNA"/>
</dbReference>
<dbReference type="EMBL" id="JAHRIO010039982">
    <property type="protein sequence ID" value="MEQ2170404.1"/>
    <property type="molecule type" value="Genomic_DNA"/>
</dbReference>
<sequence>AVMKLGLSVQKPVFIAVGLWIFSDLQAQFRPSAALPGLQGPGMSLLKSLQSLAAPDIRRPHDGDVISKNCDDDDSIQQAEGPAVNPDTLQPPAVLSDLYTALSDVWTPRCSDLPDLGLFPEK</sequence>
<evidence type="ECO:0000313" key="13">
    <source>
        <dbReference type="EMBL" id="MEQ2170365.1"/>
    </source>
</evidence>
<dbReference type="EMBL" id="JAHRIO010039982">
    <property type="protein sequence ID" value="MEQ2170363.1"/>
    <property type="molecule type" value="Genomic_DNA"/>
</dbReference>
<dbReference type="EMBL" id="JAHRIO010039982">
    <property type="protein sequence ID" value="MEQ2170396.1"/>
    <property type="molecule type" value="Genomic_DNA"/>
</dbReference>
<dbReference type="EMBL" id="JAHRIO010039982">
    <property type="protein sequence ID" value="MEQ2170382.1"/>
    <property type="molecule type" value="Genomic_DNA"/>
</dbReference>
<comment type="caution">
    <text evidence="55">The sequence shown here is derived from an EMBL/GenBank/DDBJ whole genome shotgun (WGS) entry which is preliminary data.</text>
</comment>
<dbReference type="EMBL" id="JAHRIO010039982">
    <property type="protein sequence ID" value="MEQ2170386.1"/>
    <property type="molecule type" value="Genomic_DNA"/>
</dbReference>
<dbReference type="EMBL" id="JAHRIO010039982">
    <property type="protein sequence ID" value="MEQ2170372.1"/>
    <property type="molecule type" value="Genomic_DNA"/>
</dbReference>
<evidence type="ECO:0000313" key="32">
    <source>
        <dbReference type="EMBL" id="MEQ2170384.1"/>
    </source>
</evidence>
<dbReference type="EMBL" id="JAHRIO010039982">
    <property type="protein sequence ID" value="MEQ2170375.1"/>
    <property type="molecule type" value="Genomic_DNA"/>
</dbReference>
<dbReference type="EMBL" id="JAHRIO010039982">
    <property type="protein sequence ID" value="MEQ2170392.1"/>
    <property type="molecule type" value="Genomic_DNA"/>
</dbReference>
<evidence type="ECO:0000313" key="17">
    <source>
        <dbReference type="EMBL" id="MEQ2170369.1"/>
    </source>
</evidence>
<evidence type="ECO:0000313" key="47">
    <source>
        <dbReference type="EMBL" id="MEQ2170399.1"/>
    </source>
</evidence>
<evidence type="ECO:0000313" key="21">
    <source>
        <dbReference type="EMBL" id="MEQ2170373.1"/>
    </source>
</evidence>
<dbReference type="EMBL" id="JAHRIO010039982">
    <property type="protein sequence ID" value="MEQ2170411.1"/>
    <property type="molecule type" value="Genomic_DNA"/>
</dbReference>
<evidence type="ECO:0000313" key="46">
    <source>
        <dbReference type="EMBL" id="MEQ2170398.1"/>
    </source>
</evidence>
<evidence type="ECO:0000313" key="10">
    <source>
        <dbReference type="EMBL" id="MEQ2170362.1"/>
    </source>
</evidence>
<gene>
    <name evidence="2" type="ORF">GOODEAATRI_032992</name>
    <name evidence="3" type="ORF">GOODEAATRI_032993</name>
    <name evidence="4" type="ORF">GOODEAATRI_032994</name>
    <name evidence="5" type="ORF">GOODEAATRI_032995</name>
    <name evidence="6" type="ORF">GOODEAATRI_032996</name>
    <name evidence="7" type="ORF">GOODEAATRI_032997</name>
    <name evidence="8" type="ORF">GOODEAATRI_032998</name>
    <name evidence="9" type="ORF">GOODEAATRI_032999</name>
    <name evidence="10" type="ORF">GOODEAATRI_033000</name>
    <name evidence="11" type="ORF">GOODEAATRI_033001</name>
    <name evidence="12" type="ORF">GOODEAATRI_033002</name>
    <name evidence="13" type="ORF">GOODEAATRI_033003</name>
    <name evidence="14" type="ORF">GOODEAATRI_033004</name>
    <name evidence="15" type="ORF">GOODEAATRI_033005</name>
    <name evidence="16" type="ORF">GOODEAATRI_033006</name>
    <name evidence="17" type="ORF">GOODEAATRI_033007</name>
    <name evidence="18" type="ORF">GOODEAATRI_033008</name>
    <name evidence="19" type="ORF">GOODEAATRI_033009</name>
    <name evidence="20" type="ORF">GOODEAATRI_033010</name>
    <name evidence="21" type="ORF">GOODEAATRI_033011</name>
    <name evidence="22" type="ORF">GOODEAATRI_033012</name>
    <name evidence="23" type="ORF">GOODEAATRI_033013</name>
    <name evidence="24" type="ORF">GOODEAATRI_033014</name>
    <name evidence="25" type="ORF">GOODEAATRI_033015</name>
    <name evidence="26" type="ORF">GOODEAATRI_033016</name>
    <name evidence="27" type="ORF">GOODEAATRI_033017</name>
    <name evidence="28" type="ORF">GOODEAATRI_033018</name>
    <name evidence="29" type="ORF">GOODEAATRI_033019</name>
    <name evidence="30" type="ORF">GOODEAATRI_033020</name>
    <name evidence="31" type="ORF">GOODEAATRI_033021</name>
    <name evidence="32" type="ORF">GOODEAATRI_033022</name>
    <name evidence="33" type="ORF">GOODEAATRI_033023</name>
    <name evidence="34" type="ORF">GOODEAATRI_033024</name>
    <name evidence="35" type="ORF">GOODEAATRI_033025</name>
    <name evidence="36" type="ORF">GOODEAATRI_033026</name>
    <name evidence="37" type="ORF">GOODEAATRI_033027</name>
    <name evidence="38" type="ORF">GOODEAATRI_033028</name>
    <name evidence="39" type="ORF">GOODEAATRI_033029</name>
    <name evidence="40" type="ORF">GOODEAATRI_033030</name>
    <name evidence="41" type="ORF">GOODEAATRI_033031</name>
    <name evidence="42" type="ORF">GOODEAATRI_033032</name>
    <name evidence="43" type="ORF">GOODEAATRI_033033</name>
    <name evidence="44" type="ORF">GOODEAATRI_033034</name>
    <name evidence="45" type="ORF">GOODEAATRI_033035</name>
    <name evidence="46" type="ORF">GOODEAATRI_033036</name>
    <name evidence="47" type="ORF">GOODEAATRI_033037</name>
    <name evidence="48" type="ORF">GOODEAATRI_033038</name>
    <name evidence="49" type="ORF">GOODEAATRI_033039</name>
    <name evidence="50" type="ORF">GOODEAATRI_033040</name>
    <name evidence="51" type="ORF">GOODEAATRI_033041</name>
    <name evidence="52" type="ORF">GOODEAATRI_033042</name>
    <name evidence="53" type="ORF">GOODEAATRI_033043</name>
    <name evidence="54" type="ORF">GOODEAATRI_033044</name>
    <name evidence="55" type="ORF">GOODEAATRI_033045</name>
    <name evidence="56" type="ORF">GOODEAATRI_033046</name>
    <name evidence="57" type="ORF">GOODEAATRI_033047</name>
    <name evidence="58" type="ORF">GOODEAATRI_033048</name>
    <name evidence="59" type="ORF">GOODEAATRI_033049</name>
    <name evidence="60" type="ORF">GOODEAATRI_033050</name>
    <name evidence="61" type="ORF">GOODEAATRI_033051</name>
</gene>
<evidence type="ECO:0000313" key="54">
    <source>
        <dbReference type="EMBL" id="MEQ2170406.1"/>
    </source>
</evidence>
<dbReference type="EMBL" id="JAHRIO010039982">
    <property type="protein sequence ID" value="MEQ2170370.1"/>
    <property type="molecule type" value="Genomic_DNA"/>
</dbReference>
<evidence type="ECO:0000313" key="50">
    <source>
        <dbReference type="EMBL" id="MEQ2170402.1"/>
    </source>
</evidence>
<dbReference type="EMBL" id="JAHRIO010039982">
    <property type="protein sequence ID" value="MEQ2170380.1"/>
    <property type="molecule type" value="Genomic_DNA"/>
</dbReference>
<keyword evidence="62" id="KW-1185">Reference proteome</keyword>
<evidence type="ECO:0000313" key="35">
    <source>
        <dbReference type="EMBL" id="MEQ2170387.1"/>
    </source>
</evidence>
<evidence type="ECO:0000313" key="23">
    <source>
        <dbReference type="EMBL" id="MEQ2170375.1"/>
    </source>
</evidence>
<evidence type="ECO:0000313" key="28">
    <source>
        <dbReference type="EMBL" id="MEQ2170380.1"/>
    </source>
</evidence>
<dbReference type="EMBL" id="JAHRIO010039982">
    <property type="protein sequence ID" value="MEQ2170405.1"/>
    <property type="molecule type" value="Genomic_DNA"/>
</dbReference>
<evidence type="ECO:0000313" key="42">
    <source>
        <dbReference type="EMBL" id="MEQ2170394.1"/>
    </source>
</evidence>
<dbReference type="EMBL" id="JAHRIO010039982">
    <property type="protein sequence ID" value="MEQ2170378.1"/>
    <property type="molecule type" value="Genomic_DNA"/>
</dbReference>
<dbReference type="EMBL" id="JAHRIO010039982">
    <property type="protein sequence ID" value="MEQ2170391.1"/>
    <property type="molecule type" value="Genomic_DNA"/>
</dbReference>
<dbReference type="EMBL" id="JAHRIO010039982">
    <property type="protein sequence ID" value="MEQ2170402.1"/>
    <property type="molecule type" value="Genomic_DNA"/>
</dbReference>
<organism evidence="55 62">
    <name type="scientific">Goodea atripinnis</name>
    <dbReference type="NCBI Taxonomy" id="208336"/>
    <lineage>
        <taxon>Eukaryota</taxon>
        <taxon>Metazoa</taxon>
        <taxon>Chordata</taxon>
        <taxon>Craniata</taxon>
        <taxon>Vertebrata</taxon>
        <taxon>Euteleostomi</taxon>
        <taxon>Actinopterygii</taxon>
        <taxon>Neopterygii</taxon>
        <taxon>Teleostei</taxon>
        <taxon>Neoteleostei</taxon>
        <taxon>Acanthomorphata</taxon>
        <taxon>Ovalentaria</taxon>
        <taxon>Atherinomorphae</taxon>
        <taxon>Cyprinodontiformes</taxon>
        <taxon>Goodeidae</taxon>
        <taxon>Goodea</taxon>
    </lineage>
</organism>
<evidence type="ECO:0000313" key="62">
    <source>
        <dbReference type="Proteomes" id="UP001476798"/>
    </source>
</evidence>
<dbReference type="EMBL" id="JAHRIO010039982">
    <property type="protein sequence ID" value="MEQ2170383.1"/>
    <property type="molecule type" value="Genomic_DNA"/>
</dbReference>
<evidence type="ECO:0000313" key="24">
    <source>
        <dbReference type="EMBL" id="MEQ2170376.1"/>
    </source>
</evidence>
<dbReference type="EMBL" id="JAHRIO010039982">
    <property type="protein sequence ID" value="MEQ2170410.1"/>
    <property type="molecule type" value="Genomic_DNA"/>
</dbReference>
<dbReference type="EMBL" id="JAHRIO010039982">
    <property type="protein sequence ID" value="MEQ2170373.1"/>
    <property type="molecule type" value="Genomic_DNA"/>
</dbReference>
<evidence type="ECO:0000313" key="26">
    <source>
        <dbReference type="EMBL" id="MEQ2170378.1"/>
    </source>
</evidence>
<reference evidence="55 62" key="1">
    <citation type="submission" date="2021-06" db="EMBL/GenBank/DDBJ databases">
        <authorList>
            <person name="Palmer J.M."/>
        </authorList>
    </citation>
    <scope>NUCLEOTIDE SEQUENCE [LARGE SCALE GENOMIC DNA]</scope>
    <source>
        <strain evidence="55 62">GA_2019</strain>
        <tissue evidence="55">Muscle</tissue>
    </source>
</reference>
<evidence type="ECO:0000313" key="15">
    <source>
        <dbReference type="EMBL" id="MEQ2170367.1"/>
    </source>
</evidence>
<feature type="region of interest" description="Disordered" evidence="1">
    <location>
        <begin position="57"/>
        <end position="90"/>
    </location>
</feature>
<name>A0ABV0NGB4_9TELE</name>
<evidence type="ECO:0000313" key="57">
    <source>
        <dbReference type="EMBL" id="MEQ2170409.1"/>
    </source>
</evidence>
<evidence type="ECO:0000313" key="11">
    <source>
        <dbReference type="EMBL" id="MEQ2170363.1"/>
    </source>
</evidence>
<evidence type="ECO:0000313" key="14">
    <source>
        <dbReference type="EMBL" id="MEQ2170366.1"/>
    </source>
</evidence>
<protein>
    <submittedName>
        <fullName evidence="55">Uncharacterized protein</fullName>
    </submittedName>
</protein>
<evidence type="ECO:0000313" key="61">
    <source>
        <dbReference type="EMBL" id="MEQ2170413.1"/>
    </source>
</evidence>
<evidence type="ECO:0000313" key="56">
    <source>
        <dbReference type="EMBL" id="MEQ2170408.1"/>
    </source>
</evidence>
<evidence type="ECO:0000313" key="59">
    <source>
        <dbReference type="EMBL" id="MEQ2170411.1"/>
    </source>
</evidence>
<evidence type="ECO:0000313" key="22">
    <source>
        <dbReference type="EMBL" id="MEQ2170374.1"/>
    </source>
</evidence>
<evidence type="ECO:0000256" key="1">
    <source>
        <dbReference type="SAM" id="MobiDB-lite"/>
    </source>
</evidence>
<dbReference type="EMBL" id="JAHRIO010039982">
    <property type="protein sequence ID" value="MEQ2170412.1"/>
    <property type="molecule type" value="Genomic_DNA"/>
</dbReference>
<dbReference type="EMBL" id="JAHRIO010039982">
    <property type="protein sequence ID" value="MEQ2170400.1"/>
    <property type="molecule type" value="Genomic_DNA"/>
</dbReference>
<evidence type="ECO:0000313" key="9">
    <source>
        <dbReference type="EMBL" id="MEQ2170361.1"/>
    </source>
</evidence>
<evidence type="ECO:0000313" key="31">
    <source>
        <dbReference type="EMBL" id="MEQ2170383.1"/>
    </source>
</evidence>
<dbReference type="EMBL" id="JAHRIO010039982">
    <property type="protein sequence ID" value="MEQ2170379.1"/>
    <property type="molecule type" value="Genomic_DNA"/>
</dbReference>
<dbReference type="EMBL" id="JAHRIO010039982">
    <property type="protein sequence ID" value="MEQ2170381.1"/>
    <property type="molecule type" value="Genomic_DNA"/>
</dbReference>
<dbReference type="EMBL" id="JAHRIO010039982">
    <property type="protein sequence ID" value="MEQ2170361.1"/>
    <property type="molecule type" value="Genomic_DNA"/>
</dbReference>
<dbReference type="EMBL" id="JAHRIO010039982">
    <property type="protein sequence ID" value="MEQ2170389.1"/>
    <property type="molecule type" value="Genomic_DNA"/>
</dbReference>
<evidence type="ECO:0000313" key="43">
    <source>
        <dbReference type="EMBL" id="MEQ2170395.1"/>
    </source>
</evidence>
<dbReference type="EMBL" id="JAHRIO010039982">
    <property type="protein sequence ID" value="MEQ2170376.1"/>
    <property type="molecule type" value="Genomic_DNA"/>
</dbReference>
<evidence type="ECO:0000313" key="34">
    <source>
        <dbReference type="EMBL" id="MEQ2170386.1"/>
    </source>
</evidence>
<dbReference type="EMBL" id="JAHRIO010039982">
    <property type="protein sequence ID" value="MEQ2170384.1"/>
    <property type="molecule type" value="Genomic_DNA"/>
</dbReference>
<proteinExistence type="predicted"/>
<dbReference type="EMBL" id="JAHRIO010039982">
    <property type="protein sequence ID" value="MEQ2170364.1"/>
    <property type="molecule type" value="Genomic_DNA"/>
</dbReference>
<dbReference type="EMBL" id="JAHRIO010039982">
    <property type="protein sequence ID" value="MEQ2170401.1"/>
    <property type="molecule type" value="Genomic_DNA"/>
</dbReference>
<dbReference type="EMBL" id="JAHRIO010039982">
    <property type="protein sequence ID" value="MEQ2170355.1"/>
    <property type="molecule type" value="Genomic_DNA"/>
</dbReference>
<dbReference type="EMBL" id="JAHRIO010039982">
    <property type="protein sequence ID" value="MEQ2170358.1"/>
    <property type="molecule type" value="Genomic_DNA"/>
</dbReference>
<evidence type="ECO:0000313" key="18">
    <source>
        <dbReference type="EMBL" id="MEQ2170370.1"/>
    </source>
</evidence>
<dbReference type="EMBL" id="JAHRIO010039982">
    <property type="protein sequence ID" value="MEQ2170403.1"/>
    <property type="molecule type" value="Genomic_DNA"/>
</dbReference>